<organism evidence="1">
    <name type="scientific">freshwater metagenome</name>
    <dbReference type="NCBI Taxonomy" id="449393"/>
    <lineage>
        <taxon>unclassified sequences</taxon>
        <taxon>metagenomes</taxon>
        <taxon>ecological metagenomes</taxon>
    </lineage>
</organism>
<name>A0A6J6JSZ0_9ZZZZ</name>
<protein>
    <submittedName>
        <fullName evidence="1">Unannotated protein</fullName>
    </submittedName>
</protein>
<accession>A0A6J6JSZ0</accession>
<sequence length="226" mass="24595">MSVLAHIFEAAGIATIVLSSIRAMTEKVAPPRALHCEFPLGRPLGIPNDPQFQHDVLQKAFVLLDETQGPVLVDYPVVIEAESEAVACALPPRFDPDALPAVDEARGIRKAYDRAKEKRGVTAVGRAISADDVPSALEALQRVIDGEPWSEVLPVPNTTALCHDIRTYYEEAALELVDGPAPGGRAMEDWFFEKTEAGQLVLAARAAIRDSGAKFPVWFYMTPGHR</sequence>
<gene>
    <name evidence="1" type="ORF">UFOPK2169_00035</name>
</gene>
<reference evidence="1" key="1">
    <citation type="submission" date="2020-05" db="EMBL/GenBank/DDBJ databases">
        <authorList>
            <person name="Chiriac C."/>
            <person name="Salcher M."/>
            <person name="Ghai R."/>
            <person name="Kavagutti S V."/>
        </authorList>
    </citation>
    <scope>NUCLEOTIDE SEQUENCE</scope>
</reference>
<dbReference type="AlphaFoldDB" id="A0A6J6JSZ0"/>
<proteinExistence type="predicted"/>
<dbReference type="EMBL" id="CAEZWE010000001">
    <property type="protein sequence ID" value="CAB4640621.1"/>
    <property type="molecule type" value="Genomic_DNA"/>
</dbReference>
<evidence type="ECO:0000313" key="1">
    <source>
        <dbReference type="EMBL" id="CAB4640621.1"/>
    </source>
</evidence>